<dbReference type="AlphaFoldDB" id="A0A511VDM4"/>
<sequence length="83" mass="9246">MATTEALNRSGISPKEIEDVSFGNVIHNGNKRTAYAATKAFLKLNGDHLRMPTEEGIDFMVDVAQKKYEVPKEIASILKQYCT</sequence>
<dbReference type="Gene3D" id="1.10.1790.50">
    <property type="match status" value="1"/>
</dbReference>
<evidence type="ECO:0008006" key="3">
    <source>
        <dbReference type="Google" id="ProtNLM"/>
    </source>
</evidence>
<accession>A0A511VDM4</accession>
<organism evidence="1 2">
    <name type="scientific">Aneurinibacillus danicus</name>
    <dbReference type="NCBI Taxonomy" id="267746"/>
    <lineage>
        <taxon>Bacteria</taxon>
        <taxon>Bacillati</taxon>
        <taxon>Bacillota</taxon>
        <taxon>Bacilli</taxon>
        <taxon>Bacillales</taxon>
        <taxon>Paenibacillaceae</taxon>
        <taxon>Aneurinibacillus group</taxon>
        <taxon>Aneurinibacillus</taxon>
    </lineage>
</organism>
<dbReference type="EMBL" id="BJXX01000165">
    <property type="protein sequence ID" value="GEN36048.1"/>
    <property type="molecule type" value="Genomic_DNA"/>
</dbReference>
<keyword evidence="2" id="KW-1185">Reference proteome</keyword>
<name>A0A511VDM4_9BACL</name>
<dbReference type="Proteomes" id="UP000321157">
    <property type="component" value="Unassembled WGS sequence"/>
</dbReference>
<protein>
    <recommendedName>
        <fullName evidence="3">Fido domain-containing protein</fullName>
    </recommendedName>
</protein>
<reference evidence="1 2" key="1">
    <citation type="submission" date="2019-07" db="EMBL/GenBank/DDBJ databases">
        <title>Whole genome shotgun sequence of Aneurinibacillus danicus NBRC 102444.</title>
        <authorList>
            <person name="Hosoyama A."/>
            <person name="Uohara A."/>
            <person name="Ohji S."/>
            <person name="Ichikawa N."/>
        </authorList>
    </citation>
    <scope>NUCLEOTIDE SEQUENCE [LARGE SCALE GENOMIC DNA]</scope>
    <source>
        <strain evidence="1 2">NBRC 102444</strain>
    </source>
</reference>
<gene>
    <name evidence="1" type="ORF">ADA01nite_35080</name>
</gene>
<evidence type="ECO:0000313" key="1">
    <source>
        <dbReference type="EMBL" id="GEN36048.1"/>
    </source>
</evidence>
<proteinExistence type="predicted"/>
<comment type="caution">
    <text evidence="1">The sequence shown here is derived from an EMBL/GenBank/DDBJ whole genome shotgun (WGS) entry which is preliminary data.</text>
</comment>
<evidence type="ECO:0000313" key="2">
    <source>
        <dbReference type="Proteomes" id="UP000321157"/>
    </source>
</evidence>